<dbReference type="AlphaFoldDB" id="A0A1W6KDM7"/>
<evidence type="ECO:0000313" key="2">
    <source>
        <dbReference type="Proteomes" id="UP000193100"/>
    </source>
</evidence>
<name>A0A1W6KDM7_9GAMM</name>
<sequence length="221" mass="24872">MGITEKSRFEQLRRNWNSRLRAWQTDRQNKALYGEDAPRFAEQLWVPISELEFAVKAGSSKQSGQIIRSWPTGGLGRVDQTVAIKACVAHWRGGLSWEETGIYDAMMDQIRKHGKVDRLRTLEDVKLRYRQLDALYESVQQAGRLSPRDELIPGNFREEGGILVNIGPDGKPYFGRKGNHRLAMAIAAGIDRIPAQLGVVHIEGLPALPDYRNAPPNETAN</sequence>
<dbReference type="Proteomes" id="UP000193100">
    <property type="component" value="Chromosome"/>
</dbReference>
<accession>A0A1W6KDM7</accession>
<reference evidence="1 2" key="1">
    <citation type="submission" date="2017-04" db="EMBL/GenBank/DDBJ databases">
        <title>Genome Sequence of Marinobacter salarius strain SMR5 Isolated from a culture of the Diatom Skeletonema marinoi.</title>
        <authorList>
            <person name="Topel M."/>
            <person name="Pinder M.I.M."/>
            <person name="Johansson O.N."/>
            <person name="Kourtchenko O."/>
            <person name="Godhe A."/>
            <person name="Clarke A.K."/>
        </authorList>
    </citation>
    <scope>NUCLEOTIDE SEQUENCE [LARGE SCALE GENOMIC DNA]</scope>
    <source>
        <strain evidence="1 2">SMR5</strain>
    </source>
</reference>
<dbReference type="RefSeq" id="WP_085681624.1">
    <property type="nucleotide sequence ID" value="NZ_CP020931.1"/>
</dbReference>
<evidence type="ECO:0000313" key="1">
    <source>
        <dbReference type="EMBL" id="ARM85497.1"/>
    </source>
</evidence>
<protein>
    <submittedName>
        <fullName evidence="1">Uncharacterized protein</fullName>
    </submittedName>
</protein>
<dbReference type="GeneID" id="77257387"/>
<proteinExistence type="predicted"/>
<dbReference type="EMBL" id="CP020931">
    <property type="protein sequence ID" value="ARM85497.1"/>
    <property type="molecule type" value="Genomic_DNA"/>
</dbReference>
<gene>
    <name evidence="1" type="ORF">MARSALSMR5_03464</name>
</gene>
<organism evidence="1 2">
    <name type="scientific">Marinobacter salarius</name>
    <dbReference type="NCBI Taxonomy" id="1420917"/>
    <lineage>
        <taxon>Bacteria</taxon>
        <taxon>Pseudomonadati</taxon>
        <taxon>Pseudomonadota</taxon>
        <taxon>Gammaproteobacteria</taxon>
        <taxon>Pseudomonadales</taxon>
        <taxon>Marinobacteraceae</taxon>
        <taxon>Marinobacter</taxon>
    </lineage>
</organism>